<dbReference type="STRING" id="37003.ENSKMAP00000020279"/>
<evidence type="ECO:0000259" key="4">
    <source>
        <dbReference type="Pfam" id="PF00465"/>
    </source>
</evidence>
<dbReference type="Gene3D" id="3.40.50.1970">
    <property type="match status" value="1"/>
</dbReference>
<sequence>MAGRDRVVHLLRHLERAVQQLGGFRRSADFLFQMASSSIRYGAGVSREVGMDLQNLRAQNVCLMTDRNLSRLPPVKAILESLVKNGVRFKVYDNVRVEPTDSR</sequence>
<dbReference type="GO" id="GO:0046872">
    <property type="term" value="F:metal ion binding"/>
    <property type="evidence" value="ECO:0007669"/>
    <property type="project" value="InterPro"/>
</dbReference>
<organism evidence="5 6">
    <name type="scientific">Kryptolebias marmoratus</name>
    <name type="common">Mangrove killifish</name>
    <name type="synonym">Rivulus marmoratus</name>
    <dbReference type="NCBI Taxonomy" id="37003"/>
    <lineage>
        <taxon>Eukaryota</taxon>
        <taxon>Metazoa</taxon>
        <taxon>Chordata</taxon>
        <taxon>Craniata</taxon>
        <taxon>Vertebrata</taxon>
        <taxon>Euteleostomi</taxon>
        <taxon>Actinopterygii</taxon>
        <taxon>Neopterygii</taxon>
        <taxon>Teleostei</taxon>
        <taxon>Neoteleostei</taxon>
        <taxon>Acanthomorphata</taxon>
        <taxon>Ovalentaria</taxon>
        <taxon>Atherinomorphae</taxon>
        <taxon>Cyprinodontiformes</taxon>
        <taxon>Rivulidae</taxon>
        <taxon>Kryptolebias</taxon>
    </lineage>
</organism>
<keyword evidence="2" id="KW-0560">Oxidoreductase</keyword>
<dbReference type="PANTHER" id="PTHR11496:SF83">
    <property type="entry name" value="HYDROXYACID-OXOACID TRANSHYDROGENASE, MITOCHONDRIAL"/>
    <property type="match status" value="1"/>
</dbReference>
<feature type="domain" description="Alcohol dehydrogenase iron-type/glycerol dehydrogenase GldA" evidence="4">
    <location>
        <begin position="38"/>
        <end position="102"/>
    </location>
</feature>
<dbReference type="GO" id="GO:0005739">
    <property type="term" value="C:mitochondrion"/>
    <property type="evidence" value="ECO:0007669"/>
    <property type="project" value="TreeGrafter"/>
</dbReference>
<proteinExistence type="predicted"/>
<dbReference type="GO" id="GO:0004022">
    <property type="term" value="F:alcohol dehydrogenase (NAD+) activity"/>
    <property type="evidence" value="ECO:0007669"/>
    <property type="project" value="TreeGrafter"/>
</dbReference>
<evidence type="ECO:0000256" key="2">
    <source>
        <dbReference type="ARBA" id="ARBA00023002"/>
    </source>
</evidence>
<evidence type="ECO:0000313" key="5">
    <source>
        <dbReference type="Ensembl" id="ENSKMAP00000020279.1"/>
    </source>
</evidence>
<evidence type="ECO:0000313" key="6">
    <source>
        <dbReference type="Proteomes" id="UP000264800"/>
    </source>
</evidence>
<keyword evidence="6" id="KW-1185">Reference proteome</keyword>
<reference evidence="5" key="1">
    <citation type="submission" date="2025-08" db="UniProtKB">
        <authorList>
            <consortium name="Ensembl"/>
        </authorList>
    </citation>
    <scope>IDENTIFICATION</scope>
</reference>
<dbReference type="Ensembl" id="ENSKMAT00000020547.1">
    <property type="protein sequence ID" value="ENSKMAP00000020279.1"/>
    <property type="gene ID" value="ENSKMAG00000015075.1"/>
</dbReference>
<dbReference type="InterPro" id="IPR039697">
    <property type="entry name" value="Alcohol_dehydrogenase_Fe"/>
</dbReference>
<protein>
    <recommendedName>
        <fullName evidence="1">Hydroxyacid-oxoacid transhydrogenase, mitochondrial</fullName>
    </recommendedName>
    <alternativeName>
        <fullName evidence="3">Alcohol dehydrogenase iron-containing protein 1</fullName>
    </alternativeName>
</protein>
<evidence type="ECO:0000256" key="3">
    <source>
        <dbReference type="ARBA" id="ARBA00032098"/>
    </source>
</evidence>
<dbReference type="Pfam" id="PF00465">
    <property type="entry name" value="Fe-ADH"/>
    <property type="match status" value="1"/>
</dbReference>
<dbReference type="Proteomes" id="UP000264800">
    <property type="component" value="Unplaced"/>
</dbReference>
<reference evidence="5" key="2">
    <citation type="submission" date="2025-09" db="UniProtKB">
        <authorList>
            <consortium name="Ensembl"/>
        </authorList>
    </citation>
    <scope>IDENTIFICATION</scope>
</reference>
<accession>A0A3Q3B7G6</accession>
<dbReference type="GeneTree" id="ENSGT00940000179003"/>
<dbReference type="SUPFAM" id="SSF56796">
    <property type="entry name" value="Dehydroquinate synthase-like"/>
    <property type="match status" value="1"/>
</dbReference>
<evidence type="ECO:0000256" key="1">
    <source>
        <dbReference type="ARBA" id="ARBA00021046"/>
    </source>
</evidence>
<dbReference type="AlphaFoldDB" id="A0A3Q3B7G6"/>
<dbReference type="PANTHER" id="PTHR11496">
    <property type="entry name" value="ALCOHOL DEHYDROGENASE"/>
    <property type="match status" value="1"/>
</dbReference>
<name>A0A3Q3B7G6_KRYMA</name>
<dbReference type="InterPro" id="IPR001670">
    <property type="entry name" value="ADH_Fe/GldA"/>
</dbReference>